<feature type="chain" id="PRO_5047216392" evidence="1">
    <location>
        <begin position="21"/>
        <end position="237"/>
    </location>
</feature>
<comment type="caution">
    <text evidence="2">The sequence shown here is derived from an EMBL/GenBank/DDBJ whole genome shotgun (WGS) entry which is preliminary data.</text>
</comment>
<proteinExistence type="predicted"/>
<dbReference type="RefSeq" id="WP_273670411.1">
    <property type="nucleotide sequence ID" value="NZ_JAQQXR010000003.1"/>
</dbReference>
<dbReference type="PANTHER" id="PTHR34387:SF1">
    <property type="entry name" value="PERIPLASMIC IMMUNOGENIC PROTEIN"/>
    <property type="match status" value="1"/>
</dbReference>
<dbReference type="Gene3D" id="3.30.70.2970">
    <property type="entry name" value="Protein of unknown function (DUF541), domain 2"/>
    <property type="match status" value="1"/>
</dbReference>
<dbReference type="Gene3D" id="3.30.110.170">
    <property type="entry name" value="Protein of unknown function (DUF541), domain 1"/>
    <property type="match status" value="1"/>
</dbReference>
<accession>A0ABT5JYC3</accession>
<gene>
    <name evidence="2" type="ORF">OIK44_09040</name>
</gene>
<dbReference type="InterPro" id="IPR052022">
    <property type="entry name" value="26kDa_periplasmic_antigen"/>
</dbReference>
<dbReference type="InterPro" id="IPR007497">
    <property type="entry name" value="SIMPL/DUF541"/>
</dbReference>
<keyword evidence="3" id="KW-1185">Reference proteome</keyword>
<evidence type="ECO:0000313" key="2">
    <source>
        <dbReference type="EMBL" id="MDC8757730.1"/>
    </source>
</evidence>
<dbReference type="Proteomes" id="UP001221208">
    <property type="component" value="Unassembled WGS sequence"/>
</dbReference>
<name>A0ABT5JYC3_9BURK</name>
<dbReference type="Pfam" id="PF04402">
    <property type="entry name" value="SIMPL"/>
    <property type="match status" value="1"/>
</dbReference>
<evidence type="ECO:0000256" key="1">
    <source>
        <dbReference type="SAM" id="SignalP"/>
    </source>
</evidence>
<keyword evidence="1" id="KW-0732">Signal</keyword>
<feature type="signal peptide" evidence="1">
    <location>
        <begin position="1"/>
        <end position="20"/>
    </location>
</feature>
<evidence type="ECO:0000313" key="3">
    <source>
        <dbReference type="Proteomes" id="UP001221208"/>
    </source>
</evidence>
<sequence>MLRPAALSFALLCCHAAACASPLPDYPFVSASGKAEQWLAPDIGELQFDVVAQRRDGALALAEVEEASAALAAQFAAAGVDAADIDAFELGKKSVAVVAQAGEELAFSTAISRHFTVRVRDLRAWPDYIAALLAHKAVDNLGVAFDRVDRAQVEQRLLLEAAQNARRTAADLAQAFGRKPGAAVAISRTPPDKLGGAFGFAGAAAETAAARTPAARGNAVPAAIQFGQTVHAVFRLK</sequence>
<reference evidence="2 3" key="1">
    <citation type="submission" date="2022-10" db="EMBL/GenBank/DDBJ databases">
        <title>Janthinobacterium sp. hw3 Genome sequencing.</title>
        <authorList>
            <person name="Park S."/>
        </authorList>
    </citation>
    <scope>NUCLEOTIDE SEQUENCE [LARGE SCALE GENOMIC DNA]</scope>
    <source>
        <strain evidence="3">hw3</strain>
    </source>
</reference>
<dbReference type="PANTHER" id="PTHR34387">
    <property type="entry name" value="SLR1258 PROTEIN"/>
    <property type="match status" value="1"/>
</dbReference>
<organism evidence="2 3">
    <name type="scientific">Janthinobacterium fluminis</name>
    <dbReference type="NCBI Taxonomy" id="2987524"/>
    <lineage>
        <taxon>Bacteria</taxon>
        <taxon>Pseudomonadati</taxon>
        <taxon>Pseudomonadota</taxon>
        <taxon>Betaproteobacteria</taxon>
        <taxon>Burkholderiales</taxon>
        <taxon>Oxalobacteraceae</taxon>
        <taxon>Janthinobacterium</taxon>
    </lineage>
</organism>
<dbReference type="EMBL" id="JAQQXR010000003">
    <property type="protein sequence ID" value="MDC8757730.1"/>
    <property type="molecule type" value="Genomic_DNA"/>
</dbReference>
<protein>
    <submittedName>
        <fullName evidence="2">SIMPL domain-containing protein</fullName>
    </submittedName>
</protein>